<feature type="region of interest" description="Disordered" evidence="1">
    <location>
        <begin position="595"/>
        <end position="617"/>
    </location>
</feature>
<accession>A0AAU9T924</accession>
<keyword evidence="4" id="KW-1185">Reference proteome</keyword>
<feature type="domain" description="WWE" evidence="2">
    <location>
        <begin position="1934"/>
        <end position="2016"/>
    </location>
</feature>
<dbReference type="GO" id="GO:0004620">
    <property type="term" value="F:phospholipase activity"/>
    <property type="evidence" value="ECO:0007669"/>
    <property type="project" value="TreeGrafter"/>
</dbReference>
<feature type="compositionally biased region" description="Basic and acidic residues" evidence="1">
    <location>
        <begin position="1493"/>
        <end position="1503"/>
    </location>
</feature>
<dbReference type="InterPro" id="IPR057825">
    <property type="entry name" value="WWE_SEC23-DDH2"/>
</dbReference>
<name>A0AAU9T924_EUPED</name>
<feature type="compositionally biased region" description="Polar residues" evidence="1">
    <location>
        <begin position="19"/>
        <end position="34"/>
    </location>
</feature>
<feature type="region of interest" description="Disordered" evidence="1">
    <location>
        <begin position="1"/>
        <end position="34"/>
    </location>
</feature>
<gene>
    <name evidence="3" type="ORF">EEDITHA_LOCUS165</name>
</gene>
<dbReference type="PROSITE" id="PS50918">
    <property type="entry name" value="WWE"/>
    <property type="match status" value="1"/>
</dbReference>
<dbReference type="Pfam" id="PF02825">
    <property type="entry name" value="WWE"/>
    <property type="match status" value="1"/>
</dbReference>
<evidence type="ECO:0000259" key="2">
    <source>
        <dbReference type="PROSITE" id="PS50918"/>
    </source>
</evidence>
<dbReference type="PANTHER" id="PTHR23509:SF10">
    <property type="entry name" value="LD21067P"/>
    <property type="match status" value="1"/>
</dbReference>
<feature type="region of interest" description="Disordered" evidence="1">
    <location>
        <begin position="1659"/>
        <end position="1685"/>
    </location>
</feature>
<protein>
    <recommendedName>
        <fullName evidence="2">WWE domain-containing protein</fullName>
    </recommendedName>
</protein>
<dbReference type="EMBL" id="CAKOGL010000001">
    <property type="protein sequence ID" value="CAH2083475.1"/>
    <property type="molecule type" value="Genomic_DNA"/>
</dbReference>
<dbReference type="Proteomes" id="UP001153954">
    <property type="component" value="Unassembled WGS sequence"/>
</dbReference>
<dbReference type="InterPro" id="IPR004170">
    <property type="entry name" value="WWE_dom"/>
</dbReference>
<feature type="compositionally biased region" description="Polar residues" evidence="1">
    <location>
        <begin position="1008"/>
        <end position="1025"/>
    </location>
</feature>
<sequence length="2321" mass="260434">MHTHRHSDDSSALPAGDANYNQTHINTSSNSDLDAKNIYNTNNFSSVTLSKASTKSDDDFDVNEYFARLQCTRYVSAPLNSNIKEDQNANLQTEDNLEEINLNEDKTNVVDDVQQSITADIAQNFSQLPTVLPQVASAVFSSFSNMLSLKSREQTPDDRIQYNDGATNVQLGVPEDKVAPHNVVPQNVVPQNIAPPNVAPPALKEPPTVGTPSGYRITTKKKVYAQIPGLSSGDGHVHFPPSSTATYFAEANTANAHTASIPQVDSKTENVAAGFDTQYTILTPPTVIETQNQKELEETQSTFIVNPVAIEDKSDVAKIPTNFIVPSQESNVIPSMTEEKEKFLQQHSIQPTQHTLTQNSQPSTAIIPPPPMFSNLPRRDSQPSIGKSVLPPSVARRISASQPIIKPQAPTSVITHENLFVPILQPSYSTENVEKSYDKSFDFTSTFGTNHGTFQNIEKQNYVQTQNVPNINVQQSSDFHSNNAGIFDATVPVAVDDSKETYSSTEPSIPPSQPKPADAFVSPLIFNLQAETSNISSYPVASNLAHITSQEHIAPPSFYNPKETDFAPTLKQDKNVPPIHLSQIPQQFGNLPLEPSKLKQEPPKITGNPNYRMSKKKPQYYSGPIEGVGSISNNIKPIINPVESTSFQGALFTPDHSITATNTLYPDYSTSSVHESTPFDISKPAATESYPNYETQQQNPQIQPDYNTAFDLSRPTTEKYEQPQQESKGFGIIGSLKSKLSSIDINKIQNTVTTFFDPAYNATSINTDKPEKKQYGYQNVPGIYTNYPQSEGTTLEVFVPNVNREQTFTNPYSYQVDQTKQITQPQQYYPTQDYYVNQNQSQICPNSNYYAGWYDNYNQQQPQVGGHFQTSTNLTQEVFENNKIVDKTTSKAMDEMILLSKNTSYLEQDKVFQTKSPESQEQKQSGLVPEVTDLSYSLFDNQHPAQIASESNNDNLRNITLKTDHYDLNMEQPKPMQTTSDSSLKSFFDNPKIEFLPEAGTRRKSYESKNVSNNDISQSTSQPSLKSIFDNPPPVEKPPKQTDFSVDTTHGGYGSDFIGDVPKISQVFTDPSSKGFFDKQTSLVLPFAIKKPDDIKITPKDERSSGTVQLKRTEPVEDLPETNRNIDNVQHIQSVFGNKELISQTGQISDNFSAIKKSELNIPEAMLPPGILAKNNSEKRDNTTLPSVKISQETADLNTNAFSLFDSPHNVASVPLFNLSSISSVSLTGPLQDTNNITEIETKLEKVSLFQNEVRIDSQPTYNLFGNVGTVDIKEVTESQASDLNICETCREVNKPEEKEVDDLTTQLIENITAPIQLANPVEYPKVEDETIPEDKPDYSNQLTDISMTSENIIESMIIPPPVDVMEDLNVNNSILNYGWSTNEPHSSKALLDHDYNFSIDPNSIGFLQDKSLFFESIPTNACDEMKAEYRNSQEDTSLLTHQMSIPSATPEEDTKSDESGLDVHSIEQDAKKDFPIYEEFVIEPSETDDDKIEYREREKSSDDPTQDVDTFTNRVERFKQMGNTTDANDTEIEVRRESKTFELPTSTSPAITIASYFDTGNYAVENHYRNSITSPSSLSSFSTNTTKPMRIPPGFEEEYQRRLSGISSQDLLCAINNQISTYIPDTSKKAFAQDTTNVDDESITDSKVESMVEKLIDDDSSPKGEKLTPFSNIIEPDQGSDKDDKIVTNPIVEKTAKDETKPLPDPLNFFSSNVGSNEESEVYSNFSRLSSYFTTPPQPDHSKSFFELSQSQNHYRHKTNEQTFDSIQNNVKNFFETSNLNTLNIPQNNSKNIALIRDLSSSRNFNPNEDIVKTVNYFTVEYDLNNANEINIGEPININKVNPPKAHTKLFNENENFEFSKCKYCCDVTKSIKITENTDFKIKKCMDSNTCDAKDTNKMDSNKENVVKKSLSVNFCEQNYQDENDDKIIVIPENRTSSEYAPVKHHWFYQVDSEEKSIWRGFSVVDSRALENAFNSPDLNENTVVPTDGGRYDVNVMERLKRAVYWEDKPTNVMRCSWFYKGTTDARYVPYSESIAEKLEEEYIHGITTGEWHRRLVLPNNELVVMHGPAVMVHFLENSANDAFTSSPLFTFGKRVYRNPPKIKVLRDQPRQIDHLIFLVHGAGEYSNQKHKIQAMMRPRVVRRGCAESEIEDTEPSSIDHLLLLCHGVGSACDMRFRPVEEVVEDFRATSLQLIQSHYKNSFDNGIVGRVEVLPISWHSSLHSGSTGVDKRLAAVTLESIPRLRNFTNDTILDVLFYTSPVFCQTIIDTVCSEMNRIYSLFKSRNPDFKGGVSLGGHSLGSVILYDLLCHQLPKVSFFY</sequence>
<dbReference type="PANTHER" id="PTHR23509">
    <property type="entry name" value="PA-PL1 PHOSPHOLIPASE FAMILY"/>
    <property type="match status" value="1"/>
</dbReference>
<organism evidence="3 4">
    <name type="scientific">Euphydryas editha</name>
    <name type="common">Edith's checkerspot</name>
    <dbReference type="NCBI Taxonomy" id="104508"/>
    <lineage>
        <taxon>Eukaryota</taxon>
        <taxon>Metazoa</taxon>
        <taxon>Ecdysozoa</taxon>
        <taxon>Arthropoda</taxon>
        <taxon>Hexapoda</taxon>
        <taxon>Insecta</taxon>
        <taxon>Pterygota</taxon>
        <taxon>Neoptera</taxon>
        <taxon>Endopterygota</taxon>
        <taxon>Lepidoptera</taxon>
        <taxon>Glossata</taxon>
        <taxon>Ditrysia</taxon>
        <taxon>Papilionoidea</taxon>
        <taxon>Nymphalidae</taxon>
        <taxon>Nymphalinae</taxon>
        <taxon>Euphydryas</taxon>
    </lineage>
</organism>
<dbReference type="GO" id="GO:0030134">
    <property type="term" value="C:COPII-coated ER to Golgi transport vesicle"/>
    <property type="evidence" value="ECO:0007669"/>
    <property type="project" value="TreeGrafter"/>
</dbReference>
<proteinExistence type="predicted"/>
<dbReference type="Pfam" id="PF23464">
    <property type="entry name" value="WWE_3"/>
    <property type="match status" value="1"/>
</dbReference>
<comment type="caution">
    <text evidence="3">The sequence shown here is derived from an EMBL/GenBank/DDBJ whole genome shotgun (WGS) entry which is preliminary data.</text>
</comment>
<evidence type="ECO:0000313" key="4">
    <source>
        <dbReference type="Proteomes" id="UP001153954"/>
    </source>
</evidence>
<reference evidence="3" key="1">
    <citation type="submission" date="2022-03" db="EMBL/GenBank/DDBJ databases">
        <authorList>
            <person name="Tunstrom K."/>
        </authorList>
    </citation>
    <scope>NUCLEOTIDE SEQUENCE</scope>
</reference>
<feature type="region of interest" description="Disordered" evidence="1">
    <location>
        <begin position="998"/>
        <end position="1041"/>
    </location>
</feature>
<evidence type="ECO:0000313" key="3">
    <source>
        <dbReference type="EMBL" id="CAH2083475.1"/>
    </source>
</evidence>
<evidence type="ECO:0000256" key="1">
    <source>
        <dbReference type="SAM" id="MobiDB-lite"/>
    </source>
</evidence>
<feature type="region of interest" description="Disordered" evidence="1">
    <location>
        <begin position="1486"/>
        <end position="1509"/>
    </location>
</feature>
<dbReference type="InterPro" id="IPR058055">
    <property type="entry name" value="PA-PLA1"/>
</dbReference>